<evidence type="ECO:0000313" key="3">
    <source>
        <dbReference type="EMBL" id="OUS48948.1"/>
    </source>
</evidence>
<dbReference type="EMBL" id="KZ155772">
    <property type="protein sequence ID" value="OUS48948.1"/>
    <property type="molecule type" value="Genomic_DNA"/>
</dbReference>
<dbReference type="PROSITE" id="PS50835">
    <property type="entry name" value="IG_LIKE"/>
    <property type="match status" value="1"/>
</dbReference>
<dbReference type="Proteomes" id="UP000195557">
    <property type="component" value="Unassembled WGS sequence"/>
</dbReference>
<reference evidence="3" key="1">
    <citation type="submission" date="2017-04" db="EMBL/GenBank/DDBJ databases">
        <title>Population genomics of picophytoplankton unveils novel chromosome hypervariability.</title>
        <authorList>
            <consortium name="DOE Joint Genome Institute"/>
            <person name="Blanc-Mathieu R."/>
            <person name="Krasovec M."/>
            <person name="Hebrard M."/>
            <person name="Yau S."/>
            <person name="Desgranges E."/>
            <person name="Martin J."/>
            <person name="Schackwitz W."/>
            <person name="Kuo A."/>
            <person name="Salin G."/>
            <person name="Donnadieu C."/>
            <person name="Desdevises Y."/>
            <person name="Sanchez-Ferandin S."/>
            <person name="Moreau H."/>
            <person name="Rivals E."/>
            <person name="Grigoriev I.V."/>
            <person name="Grimsley N."/>
            <person name="Eyre-Walker A."/>
            <person name="Piganeau G."/>
        </authorList>
    </citation>
    <scope>NUCLEOTIDE SEQUENCE [LARGE SCALE GENOMIC DNA]</scope>
    <source>
        <strain evidence="3">RCC 1115</strain>
    </source>
</reference>
<dbReference type="InterPro" id="IPR007110">
    <property type="entry name" value="Ig-like_dom"/>
</dbReference>
<dbReference type="Gene3D" id="2.60.40.10">
    <property type="entry name" value="Immunoglobulins"/>
    <property type="match status" value="3"/>
</dbReference>
<dbReference type="SUPFAM" id="SSF81296">
    <property type="entry name" value="E set domains"/>
    <property type="match status" value="1"/>
</dbReference>
<proteinExistence type="predicted"/>
<sequence length="669" mass="69600">MGRWWFRACGGVFVFVCVAAASSVDGVRAGGGHYPPFDACVIPPAVFASRVTSVDVHGLNFLPGRDASCNDCNAAGTNVTTYCAFGGVVEGGTIAVFTGSDPSTFACEVNAHSRATGAPAHGHATGSWSANGGYDWAVFGGERASSNDGTVHFMKMPTVNEVLSSAAPMGMPTYANGADFTRGTLGCYFQSKDSSGSWVMRSTGTPGEAMADSGMFISSALYRCESPVFALTTPSTATLARFTVGVLGDDGDGLANVVRYKENYWLTANSAKVNNGYYGRMGGQTISVTVSETDGDEASLGCMVGSVRVSARSASTTSITCVAPARAASAIDDVPLAVGVRHAEVIVANVTKQSTAIEYTGMTYEPPTPYTITSDEVFLFGRGEQVLKLLSTENFMCTMTYVVDDVTSVFRSTTANASPFADELSCLLPLNVEVGFVALGITGGQYESVVQIAFVDPPRLTSAAPRRSPSEGGGIAWVYGSNLHANEGAPVQCMFTADESTSATTRGARASSALVACEIPPAKVVVVANSHRTAAVSLATTMYSNALDSGASIDYAVNVASASITPTRGSIEGGTPVRLDPSMSWLVSQGSTGTPDTDDFGTGGCRFSAITVAARVADSGAIECVTPSMGIFQYFEVPVAIAVDWRTSSAPLVFFTSSNSFLNFSFVRF</sequence>
<evidence type="ECO:0000256" key="1">
    <source>
        <dbReference type="SAM" id="SignalP"/>
    </source>
</evidence>
<accession>A0A1Y5IH87</accession>
<dbReference type="InterPro" id="IPR013783">
    <property type="entry name" value="Ig-like_fold"/>
</dbReference>
<feature type="chain" id="PRO_5012576758" description="Ig-like domain-containing protein" evidence="1">
    <location>
        <begin position="22"/>
        <end position="669"/>
    </location>
</feature>
<name>A0A1Y5IH87_OSTTA</name>
<dbReference type="InterPro" id="IPR014756">
    <property type="entry name" value="Ig_E-set"/>
</dbReference>
<feature type="domain" description="Ig-like" evidence="2">
    <location>
        <begin position="157"/>
        <end position="240"/>
    </location>
</feature>
<protein>
    <recommendedName>
        <fullName evidence="2">Ig-like domain-containing protein</fullName>
    </recommendedName>
</protein>
<evidence type="ECO:0000259" key="2">
    <source>
        <dbReference type="PROSITE" id="PS50835"/>
    </source>
</evidence>
<gene>
    <name evidence="3" type="ORF">BE221DRAFT_67774</name>
</gene>
<organism evidence="3">
    <name type="scientific">Ostreococcus tauri</name>
    <name type="common">Marine green alga</name>
    <dbReference type="NCBI Taxonomy" id="70448"/>
    <lineage>
        <taxon>Eukaryota</taxon>
        <taxon>Viridiplantae</taxon>
        <taxon>Chlorophyta</taxon>
        <taxon>Mamiellophyceae</taxon>
        <taxon>Mamiellales</taxon>
        <taxon>Bathycoccaceae</taxon>
        <taxon>Ostreococcus</taxon>
    </lineage>
</organism>
<keyword evidence="1" id="KW-0732">Signal</keyword>
<dbReference type="AlphaFoldDB" id="A0A1Y5IH87"/>
<feature type="signal peptide" evidence="1">
    <location>
        <begin position="1"/>
        <end position="21"/>
    </location>
</feature>